<name>A0ACD5TGS9_AVESA</name>
<reference evidence="1" key="1">
    <citation type="submission" date="2021-05" db="EMBL/GenBank/DDBJ databases">
        <authorList>
            <person name="Scholz U."/>
            <person name="Mascher M."/>
            <person name="Fiebig A."/>
        </authorList>
    </citation>
    <scope>NUCLEOTIDE SEQUENCE [LARGE SCALE GENOMIC DNA]</scope>
</reference>
<evidence type="ECO:0000313" key="2">
    <source>
        <dbReference type="Proteomes" id="UP001732700"/>
    </source>
</evidence>
<dbReference type="EnsemblPlants" id="AVESA.00010b.r2.1AG0050930.1">
    <property type="protein sequence ID" value="AVESA.00010b.r2.1AG0050930.1.CDS.1"/>
    <property type="gene ID" value="AVESA.00010b.r2.1AG0050930"/>
</dbReference>
<evidence type="ECO:0000313" key="1">
    <source>
        <dbReference type="EnsemblPlants" id="AVESA.00010b.r2.1AG0050930.1.CDS.1"/>
    </source>
</evidence>
<dbReference type="Proteomes" id="UP001732700">
    <property type="component" value="Chromosome 1A"/>
</dbReference>
<keyword evidence="2" id="KW-1185">Reference proteome</keyword>
<protein>
    <submittedName>
        <fullName evidence="1">Uncharacterized protein</fullName>
    </submittedName>
</protein>
<sequence>MNALISTALWVVGKALAPVADGVLGDWDSSKNLGLNVEALGTELLLVKATLETASRKHIGGQAMKELLWKLRDSASCAEDLLDELDYFRIHDELHGTYDAADHHAKGGVHDLALNARHTSRAVLGLSSAATPAGPGQVLEGARQRGVCCGWPRARQRSRGSSSSTSNANQADEEKVSGCMPKLGKLLPRSSSPHVHGDNSGQSTLYGAPQREHSQETPLLGFNRVDISERMKHIVEQLQPVRREVTKILQSCDRITVPDIAQSRPITTGQSIEPKLYGRDHIVNTIIHDMTKGKYHSKDLTVLPIVGPGGIGKTTLVQHIYRNKEVQNHFQIVIWVCVSLSFNLNKLLEDINKYIPPVEGEKGNRPEELIEQRLKSKRFLLVLDDMWECSNEDDWERLLLPLKISQEKGSMILVTTRFPAIAQMVGSTDHSIELKGLEFKYFRELFYAFVFGDDQHRRDHIFLLETGDKIMVKLKGSPLAAKTVGRLLRKDLNLRHWRRVLESKEWESQTGVNDIMPALKLSYDYLPFELQQCFLYSALFPEDFNFNSRYLINFWIGLDILQTDPKNRTLEDTALSNLDDLVAHGFFIEEGSYDSSWFVMHDLLHDLALQVASHDCICLHRSNVGLVDIRPSIRHLSIIIDDDDAVSHENFKSQLRKLKTRLKVKQLHTLMLFGEMDESFANILGDLFGEANALRVLHLVNMPASVESMLNNFSALVHLRYLCLGTKYGREMHLPLAISRFYHLRILDLGRWYGSCDLPKDMSSLAKLRHFYAPSDELHSDILNVGKLILLEELKIFRVNKESEGFEPKQLGHLTELRELGIYNLENIHTGEEAAKAKLIEKNYLQRLTLDWYSDRCNTEPGVEAVVLESLQPHRYLEELCIRGHGGPSCPRWLGDKLAVEALQSLHLVGVSWKCLPSLGKMCGLDTLKLYNIALMKEFVTEQSFCRLITLELVGLGSFENWVPSQDAHMFPLLQVLIIRGCPKLLGLPLPNHIVSPKPDQDWNIDWFPKLRSLNIKNCPEFLAPYIPWTKTLCSVKLGGLKLLEKFQYSSESSDVSIIGKDDLQSLDQVLAFTNLTGLEQLTLQKCPPLELKHILMLTSLKKLDADSLNVLVGPLGGEGDVEWQLPVECLVVRGLRGASGKELTELLTHLPRLSKLDIRSCTKITQLAVGVDVQQHTMSAAASEPGVEEDRTMSATSEVEEEDGLLLFPAHLSDSLRELYIDGCRELVLVDPSTSLPARGGRGGGGQGGLQTLRSLQTLGIIYTPKFLSAISSFSCCLFPSSLQDLSLTGAEGMGMLEPLSNLISLTELQLWDCGKDLRCKGVEPLLTAGGQLRELFVCGSPRFFDGWDPNPRRVLLLQDNGGGEEQLVPLPAVYSSKLQMLSTDDVVGLLAAPVCSFLSSSLTYLSLYGNGEMEHFTEEQEDSLHLLASLQQLKFNYFGKLQHLPAGLHKLTNLKRLEVDSCPAVRSLPKDVLPKSLQELDVCACDNEELIQQCRGLVGTISEIIL</sequence>
<proteinExistence type="predicted"/>
<organism evidence="1 2">
    <name type="scientific">Avena sativa</name>
    <name type="common">Oat</name>
    <dbReference type="NCBI Taxonomy" id="4498"/>
    <lineage>
        <taxon>Eukaryota</taxon>
        <taxon>Viridiplantae</taxon>
        <taxon>Streptophyta</taxon>
        <taxon>Embryophyta</taxon>
        <taxon>Tracheophyta</taxon>
        <taxon>Spermatophyta</taxon>
        <taxon>Magnoliopsida</taxon>
        <taxon>Liliopsida</taxon>
        <taxon>Poales</taxon>
        <taxon>Poaceae</taxon>
        <taxon>BOP clade</taxon>
        <taxon>Pooideae</taxon>
        <taxon>Poodae</taxon>
        <taxon>Poeae</taxon>
        <taxon>Poeae Chloroplast Group 1 (Aveneae type)</taxon>
        <taxon>Aveninae</taxon>
        <taxon>Avena</taxon>
    </lineage>
</organism>
<reference evidence="1" key="2">
    <citation type="submission" date="2025-09" db="UniProtKB">
        <authorList>
            <consortium name="EnsemblPlants"/>
        </authorList>
    </citation>
    <scope>IDENTIFICATION</scope>
</reference>
<accession>A0ACD5TGS9</accession>